<accession>A0A3N7FFI8</accession>
<evidence type="ECO:0000313" key="1">
    <source>
        <dbReference type="EMBL" id="RQO93300.1"/>
    </source>
</evidence>
<gene>
    <name evidence="1" type="ORF">POPTR_T034533</name>
</gene>
<organism evidence="1">
    <name type="scientific">Populus trichocarpa</name>
    <name type="common">Western balsam poplar</name>
    <name type="synonym">Populus balsamifera subsp. trichocarpa</name>
    <dbReference type="NCBI Taxonomy" id="3694"/>
    <lineage>
        <taxon>Eukaryota</taxon>
        <taxon>Viridiplantae</taxon>
        <taxon>Streptophyta</taxon>
        <taxon>Embryophyta</taxon>
        <taxon>Tracheophyta</taxon>
        <taxon>Spermatophyta</taxon>
        <taxon>Magnoliopsida</taxon>
        <taxon>eudicotyledons</taxon>
        <taxon>Gunneridae</taxon>
        <taxon>Pentapetalae</taxon>
        <taxon>rosids</taxon>
        <taxon>fabids</taxon>
        <taxon>Malpighiales</taxon>
        <taxon>Salicaceae</taxon>
        <taxon>Saliceae</taxon>
        <taxon>Populus</taxon>
    </lineage>
</organism>
<dbReference type="EMBL" id="KZ623354">
    <property type="protein sequence ID" value="RQO93300.1"/>
    <property type="molecule type" value="Genomic_DNA"/>
</dbReference>
<name>A0A3N7FFI8_POPTR</name>
<proteinExistence type="predicted"/>
<dbReference type="AlphaFoldDB" id="A0A3N7FFI8"/>
<reference evidence="1" key="1">
    <citation type="journal article" date="2006" name="Science">
        <title>The genome of black cottonwood, Populus trichocarpa (Torr. &amp; Gray).</title>
        <authorList>
            <person name="Tuskan G.A."/>
            <person name="Difazio S."/>
            <person name="Jansson S."/>
            <person name="Bohlmann J."/>
            <person name="Grigoriev I."/>
            <person name="Hellsten U."/>
            <person name="Putnam N."/>
            <person name="Ralph S."/>
            <person name="Rombauts S."/>
            <person name="Salamov A."/>
            <person name="Schein J."/>
            <person name="Sterck L."/>
            <person name="Aerts A."/>
            <person name="Bhalerao R.R."/>
            <person name="Bhalerao R.P."/>
            <person name="Blaudez D."/>
            <person name="Boerjan W."/>
            <person name="Brun A."/>
            <person name="Brunner A."/>
            <person name="Busov V."/>
            <person name="Campbell M."/>
            <person name="Carlson J."/>
            <person name="Chalot M."/>
            <person name="Chapman J."/>
            <person name="Chen G.L."/>
            <person name="Cooper D."/>
            <person name="Coutinho P.M."/>
            <person name="Couturier J."/>
            <person name="Covert S."/>
            <person name="Cronk Q."/>
            <person name="Cunningham R."/>
            <person name="Davis J."/>
            <person name="Degroeve S."/>
            <person name="Dejardin A."/>
            <person name="Depamphilis C."/>
            <person name="Detter J."/>
            <person name="Dirks B."/>
            <person name="Dubchak I."/>
            <person name="Duplessis S."/>
            <person name="Ehlting J."/>
            <person name="Ellis B."/>
            <person name="Gendler K."/>
            <person name="Goodstein D."/>
            <person name="Gribskov M."/>
            <person name="Grimwood J."/>
            <person name="Groover A."/>
            <person name="Gunter L."/>
            <person name="Hamberger B."/>
            <person name="Heinze B."/>
            <person name="Helariutta Y."/>
            <person name="Henrissat B."/>
            <person name="Holligan D."/>
            <person name="Holt R."/>
            <person name="Huang W."/>
            <person name="Islam-Faridi N."/>
            <person name="Jones S."/>
            <person name="Jones-Rhoades M."/>
            <person name="Jorgensen R."/>
            <person name="Joshi C."/>
            <person name="Kangasjarvi J."/>
            <person name="Karlsson J."/>
            <person name="Kelleher C."/>
            <person name="Kirkpatrick R."/>
            <person name="Kirst M."/>
            <person name="Kohler A."/>
            <person name="Kalluri U."/>
            <person name="Larimer F."/>
            <person name="Leebens-Mack J."/>
            <person name="Leple J.C."/>
            <person name="Locascio P."/>
            <person name="Lou Y."/>
            <person name="Lucas S."/>
            <person name="Martin F."/>
            <person name="Montanini B."/>
            <person name="Napoli C."/>
            <person name="Nelson D.R."/>
            <person name="Nelson C."/>
            <person name="Nieminen K."/>
            <person name="Nilsson O."/>
            <person name="Pereda V."/>
            <person name="Peter G."/>
            <person name="Philippe R."/>
            <person name="Pilate G."/>
            <person name="Poliakov A."/>
            <person name="Razumovskaya J."/>
            <person name="Richardson P."/>
            <person name="Rinaldi C."/>
            <person name="Ritland K."/>
            <person name="Rouze P."/>
            <person name="Ryaboy D."/>
            <person name="Schmutz J."/>
            <person name="Schrader J."/>
            <person name="Segerman B."/>
            <person name="Shin H."/>
            <person name="Siddiqui A."/>
            <person name="Sterky F."/>
            <person name="Terry A."/>
            <person name="Tsai C.J."/>
            <person name="Uberbacher E."/>
            <person name="Unneberg P."/>
            <person name="Vahala J."/>
            <person name="Wall K."/>
            <person name="Wessler S."/>
            <person name="Yang G."/>
            <person name="Yin T."/>
            <person name="Douglas C."/>
            <person name="Marra M."/>
            <person name="Sandberg G."/>
            <person name="Van de Peer Y."/>
            <person name="Rokhsar D."/>
        </authorList>
    </citation>
    <scope>NUCLEOTIDE SEQUENCE [LARGE SCALE GENOMIC DNA]</scope>
    <source>
        <strain evidence="1">Nisqually-1</strain>
    </source>
</reference>
<reference evidence="1" key="2">
    <citation type="submission" date="2017-07" db="EMBL/GenBank/DDBJ databases">
        <title>WGS assembly of Populus trichocarpa.</title>
        <authorList>
            <person name="Tuskan G."/>
            <person name="Difazio S."/>
            <person name="Jansson S."/>
            <person name="Bohlmann J."/>
            <person name="Grigoriev I."/>
            <person name="Hellsten U."/>
            <person name="Putnam N."/>
            <person name="Ralph S."/>
            <person name="Rombauts S."/>
            <person name="Salamov A."/>
            <person name="Schein J."/>
            <person name="Sterck L."/>
            <person name="Aerts A."/>
            <person name="Bhalerao R."/>
            <person name="Bhalerao R."/>
            <person name="Blaudez D."/>
            <person name="Boerjan W."/>
            <person name="Brun A."/>
            <person name="Brunner A."/>
            <person name="Busov V."/>
            <person name="Campbell M."/>
            <person name="Carlson J."/>
            <person name="Chalot M."/>
            <person name="Chapman J."/>
            <person name="Chen G."/>
            <person name="Cooper D."/>
            <person name="Coutinho P."/>
            <person name="Couturier J."/>
            <person name="Covert S."/>
            <person name="Cronk Q."/>
            <person name="Cunningham R."/>
            <person name="Davis J."/>
            <person name="Degroeve S."/>
            <person name="Dejardin A."/>
            <person name="Depamphilis C."/>
            <person name="Detter J."/>
            <person name="Dirks B."/>
            <person name="Dubchak I."/>
            <person name="Duplessis S."/>
            <person name="Ehlting J."/>
            <person name="Ellis B."/>
            <person name="Gendler K."/>
            <person name="Goodstein D."/>
            <person name="Gribskov M."/>
            <person name="Grimwood J."/>
            <person name="Groover A."/>
            <person name="Gunter L."/>
            <person name="Hamberger B."/>
            <person name="Heinze B."/>
            <person name="Helariutta Y."/>
            <person name="Henrissat B."/>
            <person name="Holligan D."/>
            <person name="Holt R."/>
            <person name="Huang W."/>
            <person name="Islam-Faridi N."/>
            <person name="Jones S."/>
            <person name="Jones-Rhoades M."/>
            <person name="Jorgensen R."/>
            <person name="Joshi C."/>
            <person name="Kangasjarvi J."/>
            <person name="Karlsson J."/>
            <person name="Kelleher C."/>
            <person name="Kirkpatrick R."/>
            <person name="Kirst M."/>
            <person name="Kohler A."/>
            <person name="Kalluri U."/>
            <person name="Larimer F."/>
            <person name="Leebens-Mack J."/>
            <person name="Leple J."/>
            <person name="Locascio P."/>
            <person name="Lou Y."/>
            <person name="Lucas S."/>
            <person name="Martin F."/>
            <person name="Montanini B."/>
            <person name="Napoli C."/>
            <person name="Nelson D."/>
            <person name="Nelson C."/>
            <person name="Nieminen K."/>
            <person name="Nilsson O."/>
            <person name="Pereda V."/>
            <person name="Peter G."/>
            <person name="Philippe R."/>
            <person name="Pilate G."/>
            <person name="Poliakov A."/>
            <person name="Razumovskaya J."/>
            <person name="Richardson P."/>
            <person name="Rinaldi C."/>
            <person name="Ritland K."/>
            <person name="Rouze P."/>
            <person name="Ryaboy D."/>
            <person name="Schmutz J."/>
            <person name="Schrader J."/>
            <person name="Segerman B."/>
            <person name="Shin H."/>
            <person name="Siddiqui A."/>
            <person name="Sterky F."/>
            <person name="Terry A."/>
            <person name="Tsai C."/>
            <person name="Uberbacher E."/>
            <person name="Unneberg P."/>
            <person name="Vahala J."/>
            <person name="Wall K."/>
            <person name="Wessler S."/>
            <person name="Yang G."/>
            <person name="Yin T."/>
            <person name="Douglas C."/>
            <person name="Marra M."/>
            <person name="Sandberg G."/>
            <person name="Van De Peer Y."/>
            <person name="Rokhsar D."/>
        </authorList>
    </citation>
    <scope>NUCLEOTIDE SEQUENCE</scope>
    <source>
        <strain evidence="1">Nisqually-1</strain>
    </source>
</reference>
<sequence length="47" mass="5735">MKISLESRNEWEEDHLFFFSSPVTIFLCFKRESSFFHHLKGEEPEKD</sequence>
<protein>
    <submittedName>
        <fullName evidence="1">Uncharacterized protein</fullName>
    </submittedName>
</protein>
<dbReference type="InParanoid" id="A0A3N7FFI8"/>
<dbReference type="Gramene" id="Potri.002G208830.1.v4.1">
    <property type="protein sequence ID" value="Potri.002G208830.1.v4.1"/>
    <property type="gene ID" value="Potri.002G208830.v4.1"/>
</dbReference>